<gene>
    <name evidence="3" type="ORF">MRATA1EN1_LOCUS15519</name>
</gene>
<feature type="coiled-coil region" evidence="2">
    <location>
        <begin position="314"/>
        <end position="341"/>
    </location>
</feature>
<keyword evidence="4" id="KW-1185">Reference proteome</keyword>
<protein>
    <recommendedName>
        <fullName evidence="5">Apolipoprotein L3-like</fullName>
    </recommendedName>
</protein>
<proteinExistence type="inferred from homology"/>
<evidence type="ECO:0008006" key="5">
    <source>
        <dbReference type="Google" id="ProtNLM"/>
    </source>
</evidence>
<evidence type="ECO:0000313" key="4">
    <source>
        <dbReference type="Proteomes" id="UP001176941"/>
    </source>
</evidence>
<organism evidence="3 4">
    <name type="scientific">Rangifer tarandus platyrhynchus</name>
    <name type="common">Svalbard reindeer</name>
    <dbReference type="NCBI Taxonomy" id="3082113"/>
    <lineage>
        <taxon>Eukaryota</taxon>
        <taxon>Metazoa</taxon>
        <taxon>Chordata</taxon>
        <taxon>Craniata</taxon>
        <taxon>Vertebrata</taxon>
        <taxon>Euteleostomi</taxon>
        <taxon>Mammalia</taxon>
        <taxon>Eutheria</taxon>
        <taxon>Laurasiatheria</taxon>
        <taxon>Artiodactyla</taxon>
        <taxon>Ruminantia</taxon>
        <taxon>Pecora</taxon>
        <taxon>Cervidae</taxon>
        <taxon>Odocoileinae</taxon>
        <taxon>Rangifer</taxon>
    </lineage>
</organism>
<reference evidence="3" key="1">
    <citation type="submission" date="2023-04" db="EMBL/GenBank/DDBJ databases">
        <authorList>
            <consortium name="ELIXIR-Norway"/>
        </authorList>
    </citation>
    <scope>NUCLEOTIDE SEQUENCE [LARGE SCALE GENOMIC DNA]</scope>
</reference>
<dbReference type="PANTHER" id="PTHR14096">
    <property type="entry name" value="APOLIPOPROTEIN L"/>
    <property type="match status" value="1"/>
</dbReference>
<keyword evidence="2" id="KW-0175">Coiled coil</keyword>
<dbReference type="Pfam" id="PF05461">
    <property type="entry name" value="ApoL"/>
    <property type="match status" value="1"/>
</dbReference>
<evidence type="ECO:0000256" key="2">
    <source>
        <dbReference type="SAM" id="Coils"/>
    </source>
</evidence>
<dbReference type="EMBL" id="OX459961">
    <property type="protein sequence ID" value="CAI9166557.1"/>
    <property type="molecule type" value="Genomic_DNA"/>
</dbReference>
<evidence type="ECO:0000256" key="1">
    <source>
        <dbReference type="ARBA" id="ARBA00010090"/>
    </source>
</evidence>
<evidence type="ECO:0000313" key="3">
    <source>
        <dbReference type="EMBL" id="CAI9166557.1"/>
    </source>
</evidence>
<dbReference type="Proteomes" id="UP001176941">
    <property type="component" value="Chromosome 25"/>
</dbReference>
<comment type="similarity">
    <text evidence="1">Belongs to the apolipoprotein L family.</text>
</comment>
<name>A0ABN8Z154_RANTA</name>
<sequence length="346" mass="38647">MSSIDLLYCSESENVYQVVAEPSQDTENKLELLTQNWERFVAKDNLPREEGEALHEYLNRLNTNLSGKDPETLKEDQLDRRKVLEEKEVEALCEFLNELKTDLAMEDQERFQRDLLDRERFIKEFPQIKRKLEKSIKKLRECADNVDKVHRDCTISNVVASSTNIASGILTILGLALEPFTAGISLGLSATGLGLGAAAAVTGVSTSIVELVNTSSVEAQLDFHSIAQKISSGKSLYEAKDFRKHIRAIRMAKSNPQLVAGQVCGRSTQPVRAAFGGMALAMTRRARICGGVSAGLFLPFNIWSLVKDSQDLQGRAKTESAERLREQAQKLEMNLEVLTQIYERLK</sequence>
<dbReference type="PANTHER" id="PTHR14096:SF27">
    <property type="entry name" value="APOLIPOPROTEIN L2"/>
    <property type="match status" value="1"/>
</dbReference>
<dbReference type="InterPro" id="IPR008405">
    <property type="entry name" value="ApoL"/>
</dbReference>
<accession>A0ABN8Z154</accession>